<protein>
    <recommendedName>
        <fullName evidence="3">Transcriptional regulator</fullName>
    </recommendedName>
</protein>
<accession>A0ABV9UAP3</accession>
<gene>
    <name evidence="1" type="ORF">ACFPCY_35275</name>
</gene>
<evidence type="ECO:0008006" key="3">
    <source>
        <dbReference type="Google" id="ProtNLM"/>
    </source>
</evidence>
<organism evidence="1 2">
    <name type="scientific">Actinomadura gamaensis</name>
    <dbReference type="NCBI Taxonomy" id="1763541"/>
    <lineage>
        <taxon>Bacteria</taxon>
        <taxon>Bacillati</taxon>
        <taxon>Actinomycetota</taxon>
        <taxon>Actinomycetes</taxon>
        <taxon>Streptosporangiales</taxon>
        <taxon>Thermomonosporaceae</taxon>
        <taxon>Actinomadura</taxon>
    </lineage>
</organism>
<keyword evidence="2" id="KW-1185">Reference proteome</keyword>
<comment type="caution">
    <text evidence="1">The sequence shown here is derived from an EMBL/GenBank/DDBJ whole genome shotgun (WGS) entry which is preliminary data.</text>
</comment>
<evidence type="ECO:0000313" key="1">
    <source>
        <dbReference type="EMBL" id="MFC4912608.1"/>
    </source>
</evidence>
<name>A0ABV9UAP3_9ACTN</name>
<proteinExistence type="predicted"/>
<dbReference type="Proteomes" id="UP001595872">
    <property type="component" value="Unassembled WGS sequence"/>
</dbReference>
<reference evidence="2" key="1">
    <citation type="journal article" date="2019" name="Int. J. Syst. Evol. Microbiol.">
        <title>The Global Catalogue of Microorganisms (GCM) 10K type strain sequencing project: providing services to taxonomists for standard genome sequencing and annotation.</title>
        <authorList>
            <consortium name="The Broad Institute Genomics Platform"/>
            <consortium name="The Broad Institute Genome Sequencing Center for Infectious Disease"/>
            <person name="Wu L."/>
            <person name="Ma J."/>
        </authorList>
    </citation>
    <scope>NUCLEOTIDE SEQUENCE [LARGE SCALE GENOMIC DNA]</scope>
    <source>
        <strain evidence="2">KLKA75</strain>
    </source>
</reference>
<sequence length="377" mass="41595">MAMELRDAAEHPHKMPSIASLQRNIERWESGDVQRISERYRILYGRALNMPEDELFDTSPVDPPPPDAYESDIEAIRAMLTALMTSDRQFGGRQLRRQATDYLSTVIEPRLHANSPAALRRRMFEISTEFTMRVAAMHLDSDQADQALALLGRAASMANESQDMSLTAWVLARRGEHELHQASLATRPAQRSVYIDQALAYTEGAVGVARAAPPMARAFLTTKSALAWSMTGQRAKTEQHLGAVWTSFDAHGTATEPPWVGSYGWGHLQHEAARCYANLGMGPQAVRAATQALTVRTAGRPRAFSLGILAIAHAQALEIEEACRVGHQFVDLAAQIASRRIVVRVGEVLQALKPYQDRPEVVELREAVEPLLAGSND</sequence>
<dbReference type="EMBL" id="JBHSIT010000012">
    <property type="protein sequence ID" value="MFC4912608.1"/>
    <property type="molecule type" value="Genomic_DNA"/>
</dbReference>
<evidence type="ECO:0000313" key="2">
    <source>
        <dbReference type="Proteomes" id="UP001595872"/>
    </source>
</evidence>
<dbReference type="RefSeq" id="WP_378262683.1">
    <property type="nucleotide sequence ID" value="NZ_JBHSIT010000012.1"/>
</dbReference>